<dbReference type="EMBL" id="JBHSXN010000001">
    <property type="protein sequence ID" value="MFC6952523.1"/>
    <property type="molecule type" value="Genomic_DNA"/>
</dbReference>
<feature type="compositionally biased region" description="Acidic residues" evidence="1">
    <location>
        <begin position="100"/>
        <end position="136"/>
    </location>
</feature>
<dbReference type="Proteomes" id="UP001596395">
    <property type="component" value="Unassembled WGS sequence"/>
</dbReference>
<evidence type="ECO:0000313" key="3">
    <source>
        <dbReference type="Proteomes" id="UP001596395"/>
    </source>
</evidence>
<feature type="region of interest" description="Disordered" evidence="1">
    <location>
        <begin position="68"/>
        <end position="136"/>
    </location>
</feature>
<organism evidence="2 3">
    <name type="scientific">Halorubellus litoreus</name>
    <dbReference type="NCBI Taxonomy" id="755308"/>
    <lineage>
        <taxon>Archaea</taxon>
        <taxon>Methanobacteriati</taxon>
        <taxon>Methanobacteriota</taxon>
        <taxon>Stenosarchaea group</taxon>
        <taxon>Halobacteria</taxon>
        <taxon>Halobacteriales</taxon>
        <taxon>Halorubellaceae</taxon>
        <taxon>Halorubellus</taxon>
    </lineage>
</organism>
<evidence type="ECO:0000313" key="2">
    <source>
        <dbReference type="EMBL" id="MFC6952523.1"/>
    </source>
</evidence>
<proteinExistence type="predicted"/>
<reference evidence="2 3" key="1">
    <citation type="journal article" date="2019" name="Int. J. Syst. Evol. Microbiol.">
        <title>The Global Catalogue of Microorganisms (GCM) 10K type strain sequencing project: providing services to taxonomists for standard genome sequencing and annotation.</title>
        <authorList>
            <consortium name="The Broad Institute Genomics Platform"/>
            <consortium name="The Broad Institute Genome Sequencing Center for Infectious Disease"/>
            <person name="Wu L."/>
            <person name="Ma J."/>
        </authorList>
    </citation>
    <scope>NUCLEOTIDE SEQUENCE [LARGE SCALE GENOMIC DNA]</scope>
    <source>
        <strain evidence="2 3">GX26</strain>
    </source>
</reference>
<comment type="caution">
    <text evidence="2">The sequence shown here is derived from an EMBL/GenBank/DDBJ whole genome shotgun (WGS) entry which is preliminary data.</text>
</comment>
<dbReference type="AlphaFoldDB" id="A0ABD5VCB1"/>
<sequence>MRDRVCPIEECAATVRFDAVVVEVTPRYRLHDLGEVDEFATCPECDAEVAGYYPEEEDDDGDVELILDIDDEDDSGDDDADATADERGAAGGGFDAATDAFDDPDDVLDEAAGDGDSDEASDGDDGDAGDDDLVFG</sequence>
<accession>A0ABD5VCB1</accession>
<protein>
    <submittedName>
        <fullName evidence="2">Uncharacterized protein</fullName>
    </submittedName>
</protein>
<evidence type="ECO:0000256" key="1">
    <source>
        <dbReference type="SAM" id="MobiDB-lite"/>
    </source>
</evidence>
<feature type="compositionally biased region" description="Acidic residues" evidence="1">
    <location>
        <begin position="68"/>
        <end position="83"/>
    </location>
</feature>
<gene>
    <name evidence="2" type="ORF">ACFQGB_06570</name>
</gene>
<name>A0ABD5VCB1_9EURY</name>
<keyword evidence="3" id="KW-1185">Reference proteome</keyword>